<organism evidence="8 9">
    <name type="scientific">Candidatus Viridilinea halotolerans</name>
    <dbReference type="NCBI Taxonomy" id="2491704"/>
    <lineage>
        <taxon>Bacteria</taxon>
        <taxon>Bacillati</taxon>
        <taxon>Chloroflexota</taxon>
        <taxon>Chloroflexia</taxon>
        <taxon>Chloroflexales</taxon>
        <taxon>Chloroflexineae</taxon>
        <taxon>Oscillochloridaceae</taxon>
        <taxon>Candidatus Viridilinea</taxon>
    </lineage>
</organism>
<sequence>MDTKRITRSRNERVIAGVAGGLADYFQIDPLFVRLAFIVLGFVNGLGGILYFTLWMIVPNEGSRSEGQTTVSDAVNEMRTYVQDLAHQIRAALQR</sequence>
<evidence type="ECO:0000313" key="9">
    <source>
        <dbReference type="Proteomes" id="UP000280307"/>
    </source>
</evidence>
<feature type="domain" description="Phage shock protein PspC N-terminal" evidence="7">
    <location>
        <begin position="4"/>
        <end position="61"/>
    </location>
</feature>
<reference evidence="8 9" key="1">
    <citation type="submission" date="2018-12" db="EMBL/GenBank/DDBJ databases">
        <title>Genome Sequence of Candidatus Viridilinea halotolerans isolated from saline sulfide-rich spring.</title>
        <authorList>
            <person name="Grouzdev D.S."/>
            <person name="Burganskaya E.I."/>
            <person name="Krutkina M.S."/>
            <person name="Sukhacheva M.V."/>
            <person name="Gorlenko V.M."/>
        </authorList>
    </citation>
    <scope>NUCLEOTIDE SEQUENCE [LARGE SCALE GENOMIC DNA]</scope>
    <source>
        <strain evidence="8">Chok-6</strain>
    </source>
</reference>
<protein>
    <submittedName>
        <fullName evidence="8">PspC domain-containing protein</fullName>
    </submittedName>
</protein>
<evidence type="ECO:0000256" key="6">
    <source>
        <dbReference type="SAM" id="Phobius"/>
    </source>
</evidence>
<dbReference type="PANTHER" id="PTHR33885">
    <property type="entry name" value="PHAGE SHOCK PROTEIN C"/>
    <property type="match status" value="1"/>
</dbReference>
<evidence type="ECO:0000259" key="7">
    <source>
        <dbReference type="Pfam" id="PF04024"/>
    </source>
</evidence>
<dbReference type="PANTHER" id="PTHR33885:SF3">
    <property type="entry name" value="PHAGE SHOCK PROTEIN C"/>
    <property type="match status" value="1"/>
</dbReference>
<dbReference type="InterPro" id="IPR007168">
    <property type="entry name" value="Phageshock_PspC_N"/>
</dbReference>
<dbReference type="Pfam" id="PF04024">
    <property type="entry name" value="PspC"/>
    <property type="match status" value="1"/>
</dbReference>
<keyword evidence="5 6" id="KW-0472">Membrane</keyword>
<accession>A0A426U6F6</accession>
<proteinExistence type="predicted"/>
<evidence type="ECO:0000256" key="3">
    <source>
        <dbReference type="ARBA" id="ARBA00022692"/>
    </source>
</evidence>
<feature type="transmembrane region" description="Helical" evidence="6">
    <location>
        <begin position="35"/>
        <end position="58"/>
    </location>
</feature>
<dbReference type="EMBL" id="RSAS01000183">
    <property type="protein sequence ID" value="RRR75519.1"/>
    <property type="molecule type" value="Genomic_DNA"/>
</dbReference>
<evidence type="ECO:0000256" key="5">
    <source>
        <dbReference type="ARBA" id="ARBA00023136"/>
    </source>
</evidence>
<evidence type="ECO:0000313" key="8">
    <source>
        <dbReference type="EMBL" id="RRR75519.1"/>
    </source>
</evidence>
<dbReference type="Proteomes" id="UP000280307">
    <property type="component" value="Unassembled WGS sequence"/>
</dbReference>
<keyword evidence="2" id="KW-1003">Cell membrane</keyword>
<name>A0A426U6F6_9CHLR</name>
<evidence type="ECO:0000256" key="1">
    <source>
        <dbReference type="ARBA" id="ARBA00004162"/>
    </source>
</evidence>
<dbReference type="GO" id="GO:0005886">
    <property type="term" value="C:plasma membrane"/>
    <property type="evidence" value="ECO:0007669"/>
    <property type="project" value="UniProtKB-SubCell"/>
</dbReference>
<dbReference type="AlphaFoldDB" id="A0A426U6F6"/>
<evidence type="ECO:0000256" key="4">
    <source>
        <dbReference type="ARBA" id="ARBA00022989"/>
    </source>
</evidence>
<gene>
    <name evidence="8" type="ORF">EI684_04450</name>
</gene>
<evidence type="ECO:0000256" key="2">
    <source>
        <dbReference type="ARBA" id="ARBA00022475"/>
    </source>
</evidence>
<keyword evidence="4 6" id="KW-1133">Transmembrane helix</keyword>
<comment type="caution">
    <text evidence="8">The sequence shown here is derived from an EMBL/GenBank/DDBJ whole genome shotgun (WGS) entry which is preliminary data.</text>
</comment>
<comment type="subcellular location">
    <subcellularLocation>
        <location evidence="1">Cell membrane</location>
        <topology evidence="1">Single-pass membrane protein</topology>
    </subcellularLocation>
</comment>
<keyword evidence="3 6" id="KW-0812">Transmembrane</keyword>
<dbReference type="InterPro" id="IPR052027">
    <property type="entry name" value="PspC"/>
</dbReference>